<organism evidence="2">
    <name type="scientific">Neobodo designis</name>
    <name type="common">Flagellated protozoan</name>
    <name type="synonym">Bodo designis</name>
    <dbReference type="NCBI Taxonomy" id="312471"/>
    <lineage>
        <taxon>Eukaryota</taxon>
        <taxon>Discoba</taxon>
        <taxon>Euglenozoa</taxon>
        <taxon>Kinetoplastea</taxon>
        <taxon>Metakinetoplastina</taxon>
        <taxon>Neobodonida</taxon>
        <taxon>Neobodo</taxon>
    </lineage>
</organism>
<feature type="compositionally biased region" description="Low complexity" evidence="1">
    <location>
        <begin position="32"/>
        <end position="50"/>
    </location>
</feature>
<feature type="region of interest" description="Disordered" evidence="1">
    <location>
        <begin position="108"/>
        <end position="293"/>
    </location>
</feature>
<proteinExistence type="predicted"/>
<feature type="compositionally biased region" description="Acidic residues" evidence="1">
    <location>
        <begin position="113"/>
        <end position="138"/>
    </location>
</feature>
<protein>
    <submittedName>
        <fullName evidence="2">Uncharacterized protein</fullName>
    </submittedName>
</protein>
<dbReference type="AlphaFoldDB" id="A0A7S1LTW5"/>
<feature type="compositionally biased region" description="Polar residues" evidence="1">
    <location>
        <begin position="265"/>
        <end position="279"/>
    </location>
</feature>
<evidence type="ECO:0000313" key="2">
    <source>
        <dbReference type="EMBL" id="CAD9113284.1"/>
    </source>
</evidence>
<reference evidence="2" key="1">
    <citation type="submission" date="2021-01" db="EMBL/GenBank/DDBJ databases">
        <authorList>
            <person name="Corre E."/>
            <person name="Pelletier E."/>
            <person name="Niang G."/>
            <person name="Scheremetjew M."/>
            <person name="Finn R."/>
            <person name="Kale V."/>
            <person name="Holt S."/>
            <person name="Cochrane G."/>
            <person name="Meng A."/>
            <person name="Brown T."/>
            <person name="Cohen L."/>
        </authorList>
    </citation>
    <scope>NUCLEOTIDE SEQUENCE</scope>
    <source>
        <strain evidence="2">CCAP 1951/1</strain>
    </source>
</reference>
<feature type="compositionally biased region" description="Basic residues" evidence="1">
    <location>
        <begin position="186"/>
        <end position="195"/>
    </location>
</feature>
<evidence type="ECO:0000256" key="1">
    <source>
        <dbReference type="SAM" id="MobiDB-lite"/>
    </source>
</evidence>
<feature type="compositionally biased region" description="Basic and acidic residues" evidence="1">
    <location>
        <begin position="1"/>
        <end position="12"/>
    </location>
</feature>
<feature type="region of interest" description="Disordered" evidence="1">
    <location>
        <begin position="1"/>
        <end position="96"/>
    </location>
</feature>
<dbReference type="EMBL" id="HBGF01020140">
    <property type="protein sequence ID" value="CAD9113284.1"/>
    <property type="molecule type" value="Transcribed_RNA"/>
</dbReference>
<accession>A0A7S1LTW5</accession>
<sequence length="293" mass="31286">MDPELNRADGRLFESTVKGGDHSSESLSLTLGAARAAAAAANGENGAAAGDLNRTMAKEEKERRRRAKKRRQKREQRAIAAAEAAAEANGITFTGTMKREVAKEALKALGDSNDGDEDYADDAFEADDEENYSDDFEADTGPSRRKSREERRQSRKTTSGGASKSSFEAINVGNDAGFEATIGGTRRTKAGKKGKKAAEKDSFGETYSRAGLPGRRKDVDSDDDHSLTLPASHHERRISGDDGPLPNLGGRAPSSGMPTARGHSPRSSPNTSHYQSDSNAGPLPNINPRGGRR</sequence>
<feature type="compositionally biased region" description="Low complexity" evidence="1">
    <location>
        <begin position="78"/>
        <end position="88"/>
    </location>
</feature>
<name>A0A7S1LTW5_NEODS</name>
<feature type="compositionally biased region" description="Basic residues" evidence="1">
    <location>
        <begin position="63"/>
        <end position="74"/>
    </location>
</feature>
<gene>
    <name evidence="2" type="ORF">NDES1114_LOCUS13305</name>
</gene>